<dbReference type="PANTHER" id="PTHR20973:SF0">
    <property type="entry name" value="NON-STRUCTURAL MAINTENANCE OF CHROMOSOMES ELEMENT 1 HOMOLOG"/>
    <property type="match status" value="1"/>
</dbReference>
<evidence type="ECO:0000256" key="14">
    <source>
        <dbReference type="ARBA" id="ARBA00023242"/>
    </source>
</evidence>
<accession>A0A1B7NFE0</accession>
<dbReference type="Gene3D" id="3.90.1150.220">
    <property type="match status" value="1"/>
</dbReference>
<feature type="region of interest" description="Disordered" evidence="17">
    <location>
        <begin position="231"/>
        <end position="339"/>
    </location>
</feature>
<keyword evidence="9 15" id="KW-0863">Zinc-finger</keyword>
<dbReference type="GO" id="GO:0005634">
    <property type="term" value="C:nucleus"/>
    <property type="evidence" value="ECO:0007669"/>
    <property type="project" value="UniProtKB-SubCell"/>
</dbReference>
<dbReference type="GO" id="GO:0061630">
    <property type="term" value="F:ubiquitin protein ligase activity"/>
    <property type="evidence" value="ECO:0007669"/>
    <property type="project" value="UniProtKB-EC"/>
</dbReference>
<gene>
    <name evidence="19" type="ORF">K503DRAFT_126806</name>
</gene>
<proteinExistence type="inferred from homology"/>
<comment type="subcellular location">
    <subcellularLocation>
        <location evidence="2 16">Nucleus</location>
    </subcellularLocation>
</comment>
<dbReference type="STRING" id="1314800.A0A1B7NFE0"/>
<evidence type="ECO:0000313" key="19">
    <source>
        <dbReference type="EMBL" id="OAX43586.1"/>
    </source>
</evidence>
<evidence type="ECO:0000256" key="5">
    <source>
        <dbReference type="ARBA" id="ARBA00019422"/>
    </source>
</evidence>
<keyword evidence="13 16" id="KW-0234">DNA repair</keyword>
<evidence type="ECO:0000256" key="7">
    <source>
        <dbReference type="ARBA" id="ARBA00022723"/>
    </source>
</evidence>
<comment type="function">
    <text evidence="16">Acts in a DNA repair pathway for removal of UV-induced DNA damage that is distinct from classical nucleotide excision repair and in repair of ionizing radiation damage. Functions in homologous recombination repair of DNA double strand breaks and in recovery of stalled replication forks.</text>
</comment>
<keyword evidence="14 16" id="KW-0539">Nucleus</keyword>
<dbReference type="Gene3D" id="1.10.10.10">
    <property type="entry name" value="Winged helix-like DNA-binding domain superfamily/Winged helix DNA-binding domain"/>
    <property type="match status" value="1"/>
</dbReference>
<feature type="compositionally biased region" description="Basic and acidic residues" evidence="17">
    <location>
        <begin position="252"/>
        <end position="262"/>
    </location>
</feature>
<dbReference type="PROSITE" id="PS50089">
    <property type="entry name" value="ZF_RING_2"/>
    <property type="match status" value="1"/>
</dbReference>
<dbReference type="SUPFAM" id="SSF57850">
    <property type="entry name" value="RING/U-box"/>
    <property type="match status" value="1"/>
</dbReference>
<evidence type="ECO:0000256" key="10">
    <source>
        <dbReference type="ARBA" id="ARBA00022786"/>
    </source>
</evidence>
<dbReference type="FunCoup" id="A0A1B7NFE0">
    <property type="interactions" value="119"/>
</dbReference>
<comment type="catalytic activity">
    <reaction evidence="1 16">
        <text>S-ubiquitinyl-[E2 ubiquitin-conjugating enzyme]-L-cysteine + [acceptor protein]-L-lysine = [E2 ubiquitin-conjugating enzyme]-L-cysteine + N(6)-ubiquitinyl-[acceptor protein]-L-lysine.</text>
        <dbReference type="EC" id="2.3.2.27"/>
    </reaction>
</comment>
<evidence type="ECO:0000256" key="12">
    <source>
        <dbReference type="ARBA" id="ARBA00023172"/>
    </source>
</evidence>
<keyword evidence="7 16" id="KW-0479">Metal-binding</keyword>
<dbReference type="InParanoid" id="A0A1B7NFE0"/>
<keyword evidence="8 16" id="KW-0227">DNA damage</keyword>
<evidence type="ECO:0000256" key="3">
    <source>
        <dbReference type="ARBA" id="ARBA00010258"/>
    </source>
</evidence>
<feature type="domain" description="RING-type" evidence="18">
    <location>
        <begin position="195"/>
        <end position="236"/>
    </location>
</feature>
<dbReference type="InterPro" id="IPR014857">
    <property type="entry name" value="Nse1_RING_C4HC3-type"/>
</dbReference>
<evidence type="ECO:0000256" key="4">
    <source>
        <dbReference type="ARBA" id="ARBA00012483"/>
    </source>
</evidence>
<protein>
    <recommendedName>
        <fullName evidence="5 16">Non-structural maintenance of chromosomes element 1 homolog</fullName>
        <ecNumber evidence="4 16">2.3.2.27</ecNumber>
    </recommendedName>
</protein>
<dbReference type="Pfam" id="PF07574">
    <property type="entry name" value="SMC_Nse1"/>
    <property type="match status" value="1"/>
</dbReference>
<keyword evidence="11 16" id="KW-0862">Zinc</keyword>
<dbReference type="Proteomes" id="UP000092154">
    <property type="component" value="Unassembled WGS sequence"/>
</dbReference>
<dbReference type="EMBL" id="KV448136">
    <property type="protein sequence ID" value="OAX43586.1"/>
    <property type="molecule type" value="Genomic_DNA"/>
</dbReference>
<evidence type="ECO:0000256" key="6">
    <source>
        <dbReference type="ARBA" id="ARBA00022679"/>
    </source>
</evidence>
<dbReference type="Pfam" id="PF08746">
    <property type="entry name" value="zf-RING-like"/>
    <property type="match status" value="1"/>
</dbReference>
<reference evidence="19 20" key="1">
    <citation type="submission" date="2016-06" db="EMBL/GenBank/DDBJ databases">
        <title>Comparative genomics of the ectomycorrhizal sister species Rhizopogon vinicolor and Rhizopogon vesiculosus (Basidiomycota: Boletales) reveals a divergence of the mating type B locus.</title>
        <authorList>
            <consortium name="DOE Joint Genome Institute"/>
            <person name="Mujic A.B."/>
            <person name="Kuo A."/>
            <person name="Tritt A."/>
            <person name="Lipzen A."/>
            <person name="Chen C."/>
            <person name="Johnson J."/>
            <person name="Sharma A."/>
            <person name="Barry K."/>
            <person name="Grigoriev I.V."/>
            <person name="Spatafora J.W."/>
        </authorList>
    </citation>
    <scope>NUCLEOTIDE SEQUENCE [LARGE SCALE GENOMIC DNA]</scope>
    <source>
        <strain evidence="19 20">AM-OR11-026</strain>
    </source>
</reference>
<evidence type="ECO:0000256" key="15">
    <source>
        <dbReference type="PROSITE-ProRule" id="PRU00175"/>
    </source>
</evidence>
<sequence>MVSSNDVQRLFLQGVFSRGILSFKHAQVLWEKCFEAIQAADPTLDIRFSDKREDWDRFVANINISLNCLDLEFRHLTDEQTGREMYALVNSKDDEIAQMATDYTPVEIAYFKAVVEQIMLAPHEAYSVSSLVALREVNSLKTNMTKAQAEIVLGSFVAKGWLLKSRRGRYSLSTRTLLELLPYLNSTYPEECLECVICQEIVTHGVACSTPNCKARLHYHCCRKYRHRNAKCPSCSQDWPQDLKSMTPVGEDAIKDGEDEGRRTRRKSTADGSGDEDEDEDEDDDDDEMAEEPTQTQSQPEGKGKKKKVPTDMEVDEDDEDEAPEQTQANGRRRSTRTR</sequence>
<evidence type="ECO:0000256" key="1">
    <source>
        <dbReference type="ARBA" id="ARBA00000900"/>
    </source>
</evidence>
<dbReference type="GO" id="GO:0030915">
    <property type="term" value="C:Smc5-Smc6 complex"/>
    <property type="evidence" value="ECO:0007669"/>
    <property type="project" value="UniProtKB-UniRule"/>
</dbReference>
<evidence type="ECO:0000256" key="13">
    <source>
        <dbReference type="ARBA" id="ARBA00023204"/>
    </source>
</evidence>
<dbReference type="CDD" id="cd16493">
    <property type="entry name" value="RING-CH-C4HC3_NSE1"/>
    <property type="match status" value="1"/>
</dbReference>
<name>A0A1B7NFE0_9AGAM</name>
<dbReference type="AlphaFoldDB" id="A0A1B7NFE0"/>
<dbReference type="EC" id="2.3.2.27" evidence="4 16"/>
<feature type="compositionally biased region" description="Acidic residues" evidence="17">
    <location>
        <begin position="273"/>
        <end position="291"/>
    </location>
</feature>
<dbReference type="InterPro" id="IPR036388">
    <property type="entry name" value="WH-like_DNA-bd_sf"/>
</dbReference>
<evidence type="ECO:0000313" key="20">
    <source>
        <dbReference type="Proteomes" id="UP000092154"/>
    </source>
</evidence>
<evidence type="ECO:0000259" key="18">
    <source>
        <dbReference type="PROSITE" id="PS50089"/>
    </source>
</evidence>
<keyword evidence="12 16" id="KW-0233">DNA recombination</keyword>
<evidence type="ECO:0000256" key="9">
    <source>
        <dbReference type="ARBA" id="ARBA00022771"/>
    </source>
</evidence>
<keyword evidence="10 16" id="KW-0833">Ubl conjugation pathway</keyword>
<evidence type="ECO:0000256" key="2">
    <source>
        <dbReference type="ARBA" id="ARBA00004123"/>
    </source>
</evidence>
<dbReference type="Gene3D" id="3.30.40.10">
    <property type="entry name" value="Zinc/RING finger domain, C3HC4 (zinc finger)"/>
    <property type="match status" value="1"/>
</dbReference>
<keyword evidence="20" id="KW-1185">Reference proteome</keyword>
<dbReference type="InterPro" id="IPR001841">
    <property type="entry name" value="Znf_RING"/>
</dbReference>
<dbReference type="GO" id="GO:0008270">
    <property type="term" value="F:zinc ion binding"/>
    <property type="evidence" value="ECO:0007669"/>
    <property type="project" value="UniProtKB-KW"/>
</dbReference>
<comment type="similarity">
    <text evidence="3 16">Belongs to the NSE1 family.</text>
</comment>
<dbReference type="FunFam" id="1.10.10.10:FF:000270">
    <property type="entry name" value="Non-structural maintenance of chromosomes element 1 homolog"/>
    <property type="match status" value="1"/>
</dbReference>
<evidence type="ECO:0000256" key="8">
    <source>
        <dbReference type="ARBA" id="ARBA00022763"/>
    </source>
</evidence>
<evidence type="ECO:0000256" key="16">
    <source>
        <dbReference type="RuleBase" id="RU368018"/>
    </source>
</evidence>
<dbReference type="InterPro" id="IPR013083">
    <property type="entry name" value="Znf_RING/FYVE/PHD"/>
</dbReference>
<evidence type="ECO:0000256" key="17">
    <source>
        <dbReference type="SAM" id="MobiDB-lite"/>
    </source>
</evidence>
<evidence type="ECO:0000256" key="11">
    <source>
        <dbReference type="ARBA" id="ARBA00022833"/>
    </source>
</evidence>
<comment type="subunit">
    <text evidence="16">Component of the Smc5-Smc6 complex.</text>
</comment>
<dbReference type="GO" id="GO:0000724">
    <property type="term" value="P:double-strand break repair via homologous recombination"/>
    <property type="evidence" value="ECO:0007669"/>
    <property type="project" value="TreeGrafter"/>
</dbReference>
<dbReference type="InterPro" id="IPR011513">
    <property type="entry name" value="Nse1"/>
</dbReference>
<organism evidence="19 20">
    <name type="scientific">Rhizopogon vinicolor AM-OR11-026</name>
    <dbReference type="NCBI Taxonomy" id="1314800"/>
    <lineage>
        <taxon>Eukaryota</taxon>
        <taxon>Fungi</taxon>
        <taxon>Dikarya</taxon>
        <taxon>Basidiomycota</taxon>
        <taxon>Agaricomycotina</taxon>
        <taxon>Agaricomycetes</taxon>
        <taxon>Agaricomycetidae</taxon>
        <taxon>Boletales</taxon>
        <taxon>Suillineae</taxon>
        <taxon>Rhizopogonaceae</taxon>
        <taxon>Rhizopogon</taxon>
    </lineage>
</organism>
<dbReference type="PANTHER" id="PTHR20973">
    <property type="entry name" value="NON-SMC ELEMENT 1-RELATED"/>
    <property type="match status" value="1"/>
</dbReference>
<keyword evidence="6 16" id="KW-0808">Transferase</keyword>
<feature type="compositionally biased region" description="Acidic residues" evidence="17">
    <location>
        <begin position="313"/>
        <end position="324"/>
    </location>
</feature>
<dbReference type="OrthoDB" id="185455at2759"/>